<gene>
    <name evidence="1" type="primary">Ten-m_8</name>
    <name evidence="1" type="ORF">CEXT_423571</name>
</gene>
<name>A0AAV4T1Y9_CAEEX</name>
<dbReference type="EMBL" id="BPLR01010366">
    <property type="protein sequence ID" value="GIY38867.1"/>
    <property type="molecule type" value="Genomic_DNA"/>
</dbReference>
<protein>
    <submittedName>
        <fullName evidence="1">Teneurin-m</fullName>
    </submittedName>
</protein>
<evidence type="ECO:0000313" key="1">
    <source>
        <dbReference type="EMBL" id="GIY38867.1"/>
    </source>
</evidence>
<dbReference type="AlphaFoldDB" id="A0AAV4T1Y9"/>
<keyword evidence="2" id="KW-1185">Reference proteome</keyword>
<organism evidence="1 2">
    <name type="scientific">Caerostris extrusa</name>
    <name type="common">Bark spider</name>
    <name type="synonym">Caerostris bankana</name>
    <dbReference type="NCBI Taxonomy" id="172846"/>
    <lineage>
        <taxon>Eukaryota</taxon>
        <taxon>Metazoa</taxon>
        <taxon>Ecdysozoa</taxon>
        <taxon>Arthropoda</taxon>
        <taxon>Chelicerata</taxon>
        <taxon>Arachnida</taxon>
        <taxon>Araneae</taxon>
        <taxon>Araneomorphae</taxon>
        <taxon>Entelegynae</taxon>
        <taxon>Araneoidea</taxon>
        <taxon>Araneidae</taxon>
        <taxon>Caerostris</taxon>
    </lineage>
</organism>
<sequence length="117" mass="13771">MEFKSEFRYQGILVREERQILIGYPFQYRYTGQSGSLEQVQQFLVHRPKVHNVFIQDEQRHFSKTIGHDSMDSYLYWLSLYGIESSETTEYSYTQDGYLAEVSGRKDTDISTTSMAT</sequence>
<reference evidence="1 2" key="1">
    <citation type="submission" date="2021-06" db="EMBL/GenBank/DDBJ databases">
        <title>Caerostris extrusa draft genome.</title>
        <authorList>
            <person name="Kono N."/>
            <person name="Arakawa K."/>
        </authorList>
    </citation>
    <scope>NUCLEOTIDE SEQUENCE [LARGE SCALE GENOMIC DNA]</scope>
</reference>
<proteinExistence type="predicted"/>
<comment type="caution">
    <text evidence="1">The sequence shown here is derived from an EMBL/GenBank/DDBJ whole genome shotgun (WGS) entry which is preliminary data.</text>
</comment>
<dbReference type="Proteomes" id="UP001054945">
    <property type="component" value="Unassembled WGS sequence"/>
</dbReference>
<evidence type="ECO:0000313" key="2">
    <source>
        <dbReference type="Proteomes" id="UP001054945"/>
    </source>
</evidence>
<accession>A0AAV4T1Y9</accession>